<evidence type="ECO:0000313" key="1">
    <source>
        <dbReference type="EMBL" id="MDI9862827.1"/>
    </source>
</evidence>
<gene>
    <name evidence="1" type="ORF">QM480_00720</name>
</gene>
<dbReference type="InterPro" id="IPR018644">
    <property type="entry name" value="DUF2071"/>
</dbReference>
<organism evidence="1 2">
    <name type="scientific">Flectobacillus longus</name>
    <dbReference type="NCBI Taxonomy" id="2984207"/>
    <lineage>
        <taxon>Bacteria</taxon>
        <taxon>Pseudomonadati</taxon>
        <taxon>Bacteroidota</taxon>
        <taxon>Cytophagia</taxon>
        <taxon>Cytophagales</taxon>
        <taxon>Flectobacillaceae</taxon>
        <taxon>Flectobacillus</taxon>
    </lineage>
</organism>
<reference evidence="1 2" key="1">
    <citation type="submission" date="2023-05" db="EMBL/GenBank/DDBJ databases">
        <title>Novel species of genus Flectobacillus isolated from stream in China.</title>
        <authorList>
            <person name="Lu H."/>
        </authorList>
    </citation>
    <scope>NUCLEOTIDE SEQUENCE [LARGE SCALE GENOMIC DNA]</scope>
    <source>
        <strain evidence="1 2">DC10W</strain>
    </source>
</reference>
<dbReference type="RefSeq" id="WP_283368189.1">
    <property type="nucleotide sequence ID" value="NZ_JASHID010000001.1"/>
</dbReference>
<comment type="caution">
    <text evidence="1">The sequence shown here is derived from an EMBL/GenBank/DDBJ whole genome shotgun (WGS) entry which is preliminary data.</text>
</comment>
<evidence type="ECO:0000313" key="2">
    <source>
        <dbReference type="Proteomes" id="UP001236569"/>
    </source>
</evidence>
<accession>A0ABT6YHC2</accession>
<protein>
    <submittedName>
        <fullName evidence="1">DUF2071 domain-containing protein</fullName>
    </submittedName>
</protein>
<proteinExistence type="predicted"/>
<dbReference type="Pfam" id="PF09844">
    <property type="entry name" value="DUF2071"/>
    <property type="match status" value="1"/>
</dbReference>
<name>A0ABT6YHC2_9BACT</name>
<keyword evidence="2" id="KW-1185">Reference proteome</keyword>
<dbReference type="EMBL" id="JASHID010000001">
    <property type="protein sequence ID" value="MDI9862827.1"/>
    <property type="molecule type" value="Genomic_DNA"/>
</dbReference>
<dbReference type="Proteomes" id="UP001236569">
    <property type="component" value="Unassembled WGS sequence"/>
</dbReference>
<sequence length="247" mass="28534">MIFSQKLSSHSFPVQAFFEQSFVVTCAVEKSILEKLIPAPLKLDTFQNHWGFVAMALVETKNLCPKGFPSILGNDFTLIGYRIFVRYTNVKGENLRGLYILKSETDKRKMEFLGNIFTNYQYKTIDIQKSIHTNSILFLSKSGGFDICLKTDIESDIELPTNSPFANWQEARRFAGPLPFTFSVDNMRKEVVIVEGKREFWQPRPIEILKFSSNYIEHITKNQFQIASGFVVENIPYEWKAGKIEKF</sequence>